<gene>
    <name evidence="2" type="ORF">TIFTF001_016538</name>
</gene>
<keyword evidence="3" id="KW-1185">Reference proteome</keyword>
<accession>A0AA88AJQ8</accession>
<evidence type="ECO:0000256" key="1">
    <source>
        <dbReference type="SAM" id="MobiDB-lite"/>
    </source>
</evidence>
<organism evidence="2 3">
    <name type="scientific">Ficus carica</name>
    <name type="common">Common fig</name>
    <dbReference type="NCBI Taxonomy" id="3494"/>
    <lineage>
        <taxon>Eukaryota</taxon>
        <taxon>Viridiplantae</taxon>
        <taxon>Streptophyta</taxon>
        <taxon>Embryophyta</taxon>
        <taxon>Tracheophyta</taxon>
        <taxon>Spermatophyta</taxon>
        <taxon>Magnoliopsida</taxon>
        <taxon>eudicotyledons</taxon>
        <taxon>Gunneridae</taxon>
        <taxon>Pentapetalae</taxon>
        <taxon>rosids</taxon>
        <taxon>fabids</taxon>
        <taxon>Rosales</taxon>
        <taxon>Moraceae</taxon>
        <taxon>Ficeae</taxon>
        <taxon>Ficus</taxon>
    </lineage>
</organism>
<comment type="caution">
    <text evidence="2">The sequence shown here is derived from an EMBL/GenBank/DDBJ whole genome shotgun (WGS) entry which is preliminary data.</text>
</comment>
<name>A0AA88AJQ8_FICCA</name>
<dbReference type="Gene3D" id="3.40.50.2000">
    <property type="entry name" value="Glycogen Phosphorylase B"/>
    <property type="match status" value="1"/>
</dbReference>
<dbReference type="Proteomes" id="UP001187192">
    <property type="component" value="Unassembled WGS sequence"/>
</dbReference>
<dbReference type="AlphaFoldDB" id="A0AA88AJQ8"/>
<dbReference type="EMBL" id="BTGU01000025">
    <property type="protein sequence ID" value="GMN47353.1"/>
    <property type="molecule type" value="Genomic_DNA"/>
</dbReference>
<evidence type="ECO:0000313" key="3">
    <source>
        <dbReference type="Proteomes" id="UP001187192"/>
    </source>
</evidence>
<protein>
    <submittedName>
        <fullName evidence="2">Uncharacterized protein</fullName>
    </submittedName>
</protein>
<sequence length="85" mass="9142">MEKPETQNQTPDVAIVPPSRPPGARLPSPAAARELVALVVDLFGHDAFDVAREFNLSSSVFYPTTATALSLLLHLPSLEETTPCE</sequence>
<evidence type="ECO:0000313" key="2">
    <source>
        <dbReference type="EMBL" id="GMN47353.1"/>
    </source>
</evidence>
<feature type="compositionally biased region" description="Polar residues" evidence="1">
    <location>
        <begin position="1"/>
        <end position="11"/>
    </location>
</feature>
<dbReference type="SUPFAM" id="SSF53756">
    <property type="entry name" value="UDP-Glycosyltransferase/glycogen phosphorylase"/>
    <property type="match status" value="1"/>
</dbReference>
<proteinExistence type="predicted"/>
<reference evidence="2" key="1">
    <citation type="submission" date="2023-07" db="EMBL/GenBank/DDBJ databases">
        <title>draft genome sequence of fig (Ficus carica).</title>
        <authorList>
            <person name="Takahashi T."/>
            <person name="Nishimura K."/>
        </authorList>
    </citation>
    <scope>NUCLEOTIDE SEQUENCE</scope>
</reference>
<feature type="region of interest" description="Disordered" evidence="1">
    <location>
        <begin position="1"/>
        <end position="28"/>
    </location>
</feature>